<dbReference type="OrthoDB" id="1704979at2"/>
<evidence type="ECO:0000256" key="2">
    <source>
        <dbReference type="PROSITE-ProRule" id="PRU00409"/>
    </source>
</evidence>
<gene>
    <name evidence="4" type="ORF">EDC57_1502</name>
</gene>
<evidence type="ECO:0000256" key="1">
    <source>
        <dbReference type="ARBA" id="ARBA00023211"/>
    </source>
</evidence>
<dbReference type="GO" id="GO:0009432">
    <property type="term" value="P:SOS response"/>
    <property type="evidence" value="ECO:0007669"/>
    <property type="project" value="TreeGrafter"/>
</dbReference>
<dbReference type="PANTHER" id="PTHR21621:SF0">
    <property type="entry name" value="BETA-CITRYLGLUTAMATE SYNTHASE B-RELATED"/>
    <property type="match status" value="1"/>
</dbReference>
<dbReference type="PROSITE" id="PS50975">
    <property type="entry name" value="ATP_GRASP"/>
    <property type="match status" value="1"/>
</dbReference>
<feature type="domain" description="ATP-grasp" evidence="3">
    <location>
        <begin position="75"/>
        <end position="254"/>
    </location>
</feature>
<keyword evidence="4" id="KW-0687">Ribonucleoprotein</keyword>
<accession>A0A3N1Y0D5</accession>
<evidence type="ECO:0000313" key="5">
    <source>
        <dbReference type="Proteomes" id="UP000276634"/>
    </source>
</evidence>
<dbReference type="GO" id="GO:0005524">
    <property type="term" value="F:ATP binding"/>
    <property type="evidence" value="ECO:0007669"/>
    <property type="project" value="UniProtKB-UniRule"/>
</dbReference>
<name>A0A3N1Y0D5_9GAMM</name>
<keyword evidence="2" id="KW-0547">Nucleotide-binding</keyword>
<dbReference type="InterPro" id="IPR011761">
    <property type="entry name" value="ATP-grasp"/>
</dbReference>
<sequence length="267" mass="28623">MELVSLDPFRALELPGVRWVKPEAVLRDPACLDGADWVLFPPGWMVDLLVHALGARVFPAPAAYRLGASKVVQTRALQLVAPAHVPRTLIRPAGPEAVEEALEVLGLPLVVKRPRSARGEGVRVVARRAELLAWAQGEETLYAQEYLPIDRDLRVVWVGDRVLAAYWRVGERGQPTNVARGAAVDGTGVPEEALALVARVAGALGVDHAGFDVAWVDGHPFLLEFNVLFGNEGLRRLGVRAGPAVLDWLRRQGGAGGAPGPGLPRAA</sequence>
<dbReference type="Pfam" id="PF08443">
    <property type="entry name" value="RimK"/>
    <property type="match status" value="1"/>
</dbReference>
<dbReference type="GO" id="GO:0018169">
    <property type="term" value="F:ribosomal S6-glutamic acid ligase activity"/>
    <property type="evidence" value="ECO:0007669"/>
    <property type="project" value="TreeGrafter"/>
</dbReference>
<evidence type="ECO:0000259" key="3">
    <source>
        <dbReference type="PROSITE" id="PS50975"/>
    </source>
</evidence>
<dbReference type="AlphaFoldDB" id="A0A3N1Y0D5"/>
<reference evidence="4 5" key="1">
    <citation type="submission" date="2018-11" db="EMBL/GenBank/DDBJ databases">
        <title>Genomic Encyclopedia of Type Strains, Phase IV (KMG-IV): sequencing the most valuable type-strain genomes for metagenomic binning, comparative biology and taxonomic classification.</title>
        <authorList>
            <person name="Goeker M."/>
        </authorList>
    </citation>
    <scope>NUCLEOTIDE SEQUENCE [LARGE SCALE GENOMIC DNA]</scope>
    <source>
        <strain evidence="4 5">DSM 100275</strain>
    </source>
</reference>
<dbReference type="RefSeq" id="WP_123401258.1">
    <property type="nucleotide sequence ID" value="NZ_RJVI01000002.1"/>
</dbReference>
<organism evidence="4 5">
    <name type="scientific">Inmirania thermothiophila</name>
    <dbReference type="NCBI Taxonomy" id="1750597"/>
    <lineage>
        <taxon>Bacteria</taxon>
        <taxon>Pseudomonadati</taxon>
        <taxon>Pseudomonadota</taxon>
        <taxon>Gammaproteobacteria</taxon>
        <taxon>Chromatiales</taxon>
        <taxon>Ectothiorhodospiraceae</taxon>
        <taxon>Inmirania</taxon>
    </lineage>
</organism>
<dbReference type="GO" id="GO:0046872">
    <property type="term" value="F:metal ion binding"/>
    <property type="evidence" value="ECO:0007669"/>
    <property type="project" value="InterPro"/>
</dbReference>
<protein>
    <submittedName>
        <fullName evidence="4">Ribosomal protein S6--L-glutamate ligase</fullName>
    </submittedName>
</protein>
<keyword evidence="4" id="KW-0689">Ribosomal protein</keyword>
<keyword evidence="5" id="KW-1185">Reference proteome</keyword>
<dbReference type="PANTHER" id="PTHR21621">
    <property type="entry name" value="RIBOSOMAL PROTEIN S6 MODIFICATION PROTEIN"/>
    <property type="match status" value="1"/>
</dbReference>
<dbReference type="GO" id="GO:0005840">
    <property type="term" value="C:ribosome"/>
    <property type="evidence" value="ECO:0007669"/>
    <property type="project" value="UniProtKB-KW"/>
</dbReference>
<dbReference type="Proteomes" id="UP000276634">
    <property type="component" value="Unassembled WGS sequence"/>
</dbReference>
<keyword evidence="2" id="KW-0067">ATP-binding</keyword>
<dbReference type="EMBL" id="RJVI01000002">
    <property type="protein sequence ID" value="ROR32304.1"/>
    <property type="molecule type" value="Genomic_DNA"/>
</dbReference>
<evidence type="ECO:0000313" key="4">
    <source>
        <dbReference type="EMBL" id="ROR32304.1"/>
    </source>
</evidence>
<dbReference type="Gene3D" id="3.30.470.20">
    <property type="entry name" value="ATP-grasp fold, B domain"/>
    <property type="match status" value="1"/>
</dbReference>
<keyword evidence="4" id="KW-0436">Ligase</keyword>
<comment type="caution">
    <text evidence="4">The sequence shown here is derived from an EMBL/GenBank/DDBJ whole genome shotgun (WGS) entry which is preliminary data.</text>
</comment>
<dbReference type="GO" id="GO:0005737">
    <property type="term" value="C:cytoplasm"/>
    <property type="evidence" value="ECO:0007669"/>
    <property type="project" value="TreeGrafter"/>
</dbReference>
<proteinExistence type="predicted"/>
<dbReference type="InterPro" id="IPR013651">
    <property type="entry name" value="ATP-grasp_RimK-type"/>
</dbReference>
<dbReference type="SUPFAM" id="SSF56059">
    <property type="entry name" value="Glutathione synthetase ATP-binding domain-like"/>
    <property type="match status" value="1"/>
</dbReference>
<keyword evidence="1" id="KW-0464">Manganese</keyword>